<name>A0A972JH91_9FLAO</name>
<dbReference type="EMBL" id="JAAMPU010000102">
    <property type="protein sequence ID" value="NMH27690.1"/>
    <property type="molecule type" value="Genomic_DNA"/>
</dbReference>
<proteinExistence type="predicted"/>
<dbReference type="Gene3D" id="3.10.129.10">
    <property type="entry name" value="Hotdog Thioesterase"/>
    <property type="match status" value="1"/>
</dbReference>
<dbReference type="SUPFAM" id="SSF54637">
    <property type="entry name" value="Thioesterase/thiol ester dehydrase-isomerase"/>
    <property type="match status" value="1"/>
</dbReference>
<dbReference type="Proteomes" id="UP000712080">
    <property type="component" value="Unassembled WGS sequence"/>
</dbReference>
<sequence length="161" mass="17652">MNEYPIDITHYLPHREPFLMVDLITSMDPEHVETQFTLLPDNIFIDASGCFSESGLVENAAQTCSAIVGKGYSEDAEGNEQPDSNVIGFISAIKTLKIHSLPCVGDVIRTYATLISNFVTDDYTLCTMGCKTQCGDTVLLEGEINLFIQQQPSQPVAKSNV</sequence>
<dbReference type="AlphaFoldDB" id="A0A972JH91"/>
<dbReference type="InterPro" id="IPR016776">
    <property type="entry name" value="ApeP-like_dehydratase"/>
</dbReference>
<comment type="caution">
    <text evidence="1">The sequence shown here is derived from an EMBL/GenBank/DDBJ whole genome shotgun (WGS) entry which is preliminary data.</text>
</comment>
<dbReference type="InterPro" id="IPR029069">
    <property type="entry name" value="HotDog_dom_sf"/>
</dbReference>
<reference evidence="1" key="1">
    <citation type="submission" date="2020-02" db="EMBL/GenBank/DDBJ databases">
        <title>Flavobacterium sp. genome.</title>
        <authorList>
            <person name="Jung H.S."/>
            <person name="Baek J.H."/>
            <person name="Jeon C.O."/>
        </authorList>
    </citation>
    <scope>NUCLEOTIDE SEQUENCE</scope>
    <source>
        <strain evidence="1">SE-s28</strain>
    </source>
</reference>
<dbReference type="Pfam" id="PF22817">
    <property type="entry name" value="ApeP-like"/>
    <property type="match status" value="1"/>
</dbReference>
<protein>
    <submittedName>
        <fullName evidence="1">ABC transporter permease</fullName>
    </submittedName>
</protein>
<keyword evidence="2" id="KW-1185">Reference proteome</keyword>
<evidence type="ECO:0000313" key="1">
    <source>
        <dbReference type="EMBL" id="NMH27690.1"/>
    </source>
</evidence>
<organism evidence="1 2">
    <name type="scientific">Flavobacterium silvaticum</name>
    <dbReference type="NCBI Taxonomy" id="1852020"/>
    <lineage>
        <taxon>Bacteria</taxon>
        <taxon>Pseudomonadati</taxon>
        <taxon>Bacteroidota</taxon>
        <taxon>Flavobacteriia</taxon>
        <taxon>Flavobacteriales</taxon>
        <taxon>Flavobacteriaceae</taxon>
        <taxon>Flavobacterium</taxon>
    </lineage>
</organism>
<accession>A0A972JH91</accession>
<evidence type="ECO:0000313" key="2">
    <source>
        <dbReference type="Proteomes" id="UP000712080"/>
    </source>
</evidence>
<dbReference type="RefSeq" id="WP_169526692.1">
    <property type="nucleotide sequence ID" value="NZ_JAAMPU010000102.1"/>
</dbReference>
<gene>
    <name evidence="1" type="ORF">G6047_06575</name>
</gene>